<dbReference type="RefSeq" id="WP_147013618.1">
    <property type="nucleotide sequence ID" value="NZ_VORB01000003.1"/>
</dbReference>
<proteinExistence type="predicted"/>
<organism evidence="2 3">
    <name type="scientific">Luteibaculum oceani</name>
    <dbReference type="NCBI Taxonomy" id="1294296"/>
    <lineage>
        <taxon>Bacteria</taxon>
        <taxon>Pseudomonadati</taxon>
        <taxon>Bacteroidota</taxon>
        <taxon>Flavobacteriia</taxon>
        <taxon>Flavobacteriales</taxon>
        <taxon>Luteibaculaceae</taxon>
        <taxon>Luteibaculum</taxon>
    </lineage>
</organism>
<name>A0A5C6V977_9FLAO</name>
<gene>
    <name evidence="2" type="ORF">FRX97_03945</name>
</gene>
<feature type="domain" description="Glycosyltransferase 2-like" evidence="1">
    <location>
        <begin position="4"/>
        <end position="142"/>
    </location>
</feature>
<comment type="caution">
    <text evidence="2">The sequence shown here is derived from an EMBL/GenBank/DDBJ whole genome shotgun (WGS) entry which is preliminary data.</text>
</comment>
<dbReference type="InterPro" id="IPR050834">
    <property type="entry name" value="Glycosyltransf_2"/>
</dbReference>
<dbReference type="AlphaFoldDB" id="A0A5C6V977"/>
<accession>A0A5C6V977</accession>
<reference evidence="2 3" key="1">
    <citation type="submission" date="2019-08" db="EMBL/GenBank/DDBJ databases">
        <title>Genome of Luteibaculum oceani JCM 18817.</title>
        <authorList>
            <person name="Bowman J.P."/>
        </authorList>
    </citation>
    <scope>NUCLEOTIDE SEQUENCE [LARGE SCALE GENOMIC DNA]</scope>
    <source>
        <strain evidence="2 3">JCM 18817</strain>
    </source>
</reference>
<protein>
    <submittedName>
        <fullName evidence="2">Glycosyltransferase family 2 protein</fullName>
    </submittedName>
</protein>
<dbReference type="Pfam" id="PF00535">
    <property type="entry name" value="Glycos_transf_2"/>
    <property type="match status" value="1"/>
</dbReference>
<dbReference type="Gene3D" id="3.90.550.10">
    <property type="entry name" value="Spore Coat Polysaccharide Biosynthesis Protein SpsA, Chain A"/>
    <property type="match status" value="1"/>
</dbReference>
<dbReference type="SUPFAM" id="SSF53448">
    <property type="entry name" value="Nucleotide-diphospho-sugar transferases"/>
    <property type="match status" value="1"/>
</dbReference>
<dbReference type="PANTHER" id="PTHR43685:SF2">
    <property type="entry name" value="GLYCOSYLTRANSFERASE 2-LIKE DOMAIN-CONTAINING PROTEIN"/>
    <property type="match status" value="1"/>
</dbReference>
<dbReference type="PANTHER" id="PTHR43685">
    <property type="entry name" value="GLYCOSYLTRANSFERASE"/>
    <property type="match status" value="1"/>
</dbReference>
<sequence length="297" mass="34526">MNLSILIPCYNYYPLDLVKSLSDEIVRDRLDVEILLWDDASKGAYGHKIEALGRLPNVRHNRLSENLGRAKIRNAMVEEANGEFLLFIDADGIPVSSNFISNYLGEISANRVVCGGRIYQKEPPTFKYYLHWKYGTQKESKTVEERSKRPYFGFHSNNFLIPKHVFGRINFPEELVGYGHEDTLFGVLLKKGQIPVKHIDNPVVHVGLEKREVFLDKAVTAGENLAMFIRLGHLEFKDTKLSKAYILLSKWKLMRLFLGWATFRVSYWNRELLTRNNPSLFMLNLYKLFFFSVEIRK</sequence>
<dbReference type="EMBL" id="VORB01000003">
    <property type="protein sequence ID" value="TXC81677.1"/>
    <property type="molecule type" value="Genomic_DNA"/>
</dbReference>
<keyword evidence="3" id="KW-1185">Reference proteome</keyword>
<evidence type="ECO:0000313" key="2">
    <source>
        <dbReference type="EMBL" id="TXC81677.1"/>
    </source>
</evidence>
<dbReference type="InterPro" id="IPR029044">
    <property type="entry name" value="Nucleotide-diphossugar_trans"/>
</dbReference>
<evidence type="ECO:0000259" key="1">
    <source>
        <dbReference type="Pfam" id="PF00535"/>
    </source>
</evidence>
<dbReference type="OrthoDB" id="761861at2"/>
<dbReference type="Proteomes" id="UP000321168">
    <property type="component" value="Unassembled WGS sequence"/>
</dbReference>
<evidence type="ECO:0000313" key="3">
    <source>
        <dbReference type="Proteomes" id="UP000321168"/>
    </source>
</evidence>
<dbReference type="InterPro" id="IPR001173">
    <property type="entry name" value="Glyco_trans_2-like"/>
</dbReference>
<keyword evidence="2" id="KW-0808">Transferase</keyword>
<dbReference type="GO" id="GO:0016740">
    <property type="term" value="F:transferase activity"/>
    <property type="evidence" value="ECO:0007669"/>
    <property type="project" value="UniProtKB-KW"/>
</dbReference>